<sequence length="799" mass="87187">MEREVEGESSRVAMPPPNTGKLITILTIDGGGIRGIIPGVILAYLESQLQELDGEDARIADYFDLIAGTSTGGLVTAMLAAPNKDKRPLYAAKDITPFYIEHSPKIFPQISGLFAGAINLAKMINGPKYDGKYLHELIKRLLGGTRLHDTLTAVVIPTFDIKTLQPVIFSSYEANSKPELNAELADICISTSAAPTFLPAYCFNTKDAQNEDREFNLIDGGVAANNPTLVAIGEVTKQTLMKHEDLFPIKPMDYGRFLVISLGTGNAKNEGKYNAKMASKWGLLSWLTHDNSTPIVEAFNQASADMVDYHNFVVFKALHSDDKYLRIQDDTLTGNLASVDISTKENLQGLIKVGEELLDKPTSKINLDKGVYEAVENGGTNKEALRRNFRTRENSGRLTPATAVGVAMPPPNKGKLITILSIDGGGIRGIIPGVILAYLESQLQELDGEDARIADYFDLIAGTSTGGLVTAMLAAPNKAKRPLYAAKDITPFYLEHSPKIFHQIGGPFGGAINLTKMLNRPKYDGKYLHTLIKGLLGGTRLHDTLTAVVIPTFDIKELQPVIFSSYETKSKPVLDAELADICISTSAAPTFLPAHNFKTKDAQNNENEFNLIDGGVAANNPTLIAIGEVTKQVLMKHEDLFPIKPLDYGRFLVISLGTGNAKNEGKYNAKMASKWGLLSWLTHDNSTPIIEAFNQASADMVDFHNFVVFKALQSDDQYLRIQDDTLTGNLASVDIATKENLQGLVKVGEKLLDKPTSKINLDKGVYEAVENGGTNKEALRRFAKILSDERKFRQSNAGQ</sequence>
<protein>
    <recommendedName>
        <fullName evidence="7">Patatin</fullName>
        <ecNumber evidence="7">3.1.1.-</ecNumber>
    </recommendedName>
</protein>
<evidence type="ECO:0000256" key="3">
    <source>
        <dbReference type="ARBA" id="ARBA00022821"/>
    </source>
</evidence>
<keyword evidence="10" id="KW-1185">Reference proteome</keyword>
<dbReference type="PANTHER" id="PTHR32176">
    <property type="entry name" value="XYLOSE ISOMERASE"/>
    <property type="match status" value="1"/>
</dbReference>
<dbReference type="CDD" id="cd07214">
    <property type="entry name" value="Pat17_isozyme_like"/>
    <property type="match status" value="2"/>
</dbReference>
<feature type="active site" description="Proton acceptor" evidence="6">
    <location>
        <position position="613"/>
    </location>
</feature>
<reference evidence="9" key="1">
    <citation type="journal article" date="2012" name="Nature">
        <title>The tomato genome sequence provides insights into fleshy fruit evolution.</title>
        <authorList>
            <consortium name="Tomato Genome Consortium"/>
        </authorList>
    </citation>
    <scope>NUCLEOTIDE SEQUENCE [LARGE SCALE GENOMIC DNA]</scope>
    <source>
        <strain evidence="9">cv. Heinz 1706</strain>
    </source>
</reference>
<keyword evidence="3" id="KW-0611">Plant defense</keyword>
<evidence type="ECO:0000313" key="10">
    <source>
        <dbReference type="Proteomes" id="UP000004994"/>
    </source>
</evidence>
<evidence type="ECO:0000256" key="1">
    <source>
        <dbReference type="ARBA" id="ARBA00010240"/>
    </source>
</evidence>
<evidence type="ECO:0000256" key="2">
    <source>
        <dbReference type="ARBA" id="ARBA00022801"/>
    </source>
</evidence>
<evidence type="ECO:0000259" key="8">
    <source>
        <dbReference type="PROSITE" id="PS51635"/>
    </source>
</evidence>
<dbReference type="EnsemblPlants" id="Solyc02g090630.3.1">
    <property type="protein sequence ID" value="Solyc02g090630.3.1"/>
    <property type="gene ID" value="Solyc02g090630.3"/>
</dbReference>
<keyword evidence="4 6" id="KW-0442">Lipid degradation</keyword>
<dbReference type="PROSITE" id="PS51635">
    <property type="entry name" value="PNPLA"/>
    <property type="match status" value="2"/>
</dbReference>
<evidence type="ECO:0000256" key="7">
    <source>
        <dbReference type="RuleBase" id="RU361262"/>
    </source>
</evidence>
<dbReference type="SMR" id="A0A3Q7FY63"/>
<dbReference type="EC" id="3.1.1.-" evidence="7"/>
<dbReference type="Pfam" id="PF01734">
    <property type="entry name" value="Patatin"/>
    <property type="match status" value="2"/>
</dbReference>
<feature type="short sequence motif" description="DGA/G" evidence="6">
    <location>
        <begin position="613"/>
        <end position="615"/>
    </location>
</feature>
<dbReference type="GO" id="GO:0016042">
    <property type="term" value="P:lipid catabolic process"/>
    <property type="evidence" value="ECO:0007669"/>
    <property type="project" value="UniProtKB-UniRule"/>
</dbReference>
<evidence type="ECO:0000256" key="6">
    <source>
        <dbReference type="PROSITE-ProRule" id="PRU01161"/>
    </source>
</evidence>
<dbReference type="Gene3D" id="3.40.1090.10">
    <property type="entry name" value="Cytosolic phospholipase A2 catalytic domain"/>
    <property type="match status" value="2"/>
</dbReference>
<feature type="short sequence motif" description="DGA/G" evidence="6">
    <location>
        <begin position="219"/>
        <end position="221"/>
    </location>
</feature>
<feature type="active site" description="Proton acceptor" evidence="6">
    <location>
        <position position="219"/>
    </location>
</feature>
<keyword evidence="5 6" id="KW-0443">Lipid metabolism</keyword>
<accession>A0A3Q7FY63</accession>
<dbReference type="InParanoid" id="A0A3Q7FY63"/>
<organism evidence="9">
    <name type="scientific">Solanum lycopersicum</name>
    <name type="common">Tomato</name>
    <name type="synonym">Lycopersicon esculentum</name>
    <dbReference type="NCBI Taxonomy" id="4081"/>
    <lineage>
        <taxon>Eukaryota</taxon>
        <taxon>Viridiplantae</taxon>
        <taxon>Streptophyta</taxon>
        <taxon>Embryophyta</taxon>
        <taxon>Tracheophyta</taxon>
        <taxon>Spermatophyta</taxon>
        <taxon>Magnoliopsida</taxon>
        <taxon>eudicotyledons</taxon>
        <taxon>Gunneridae</taxon>
        <taxon>Pentapetalae</taxon>
        <taxon>asterids</taxon>
        <taxon>lamiids</taxon>
        <taxon>Solanales</taxon>
        <taxon>Solanaceae</taxon>
        <taxon>Solanoideae</taxon>
        <taxon>Solaneae</taxon>
        <taxon>Solanum</taxon>
        <taxon>Solanum subgen. Lycopersicon</taxon>
    </lineage>
</organism>
<dbReference type="GO" id="GO:0004620">
    <property type="term" value="F:phospholipase activity"/>
    <property type="evidence" value="ECO:0000318"/>
    <property type="project" value="GO_Central"/>
</dbReference>
<dbReference type="InterPro" id="IPR016035">
    <property type="entry name" value="Acyl_Trfase/lysoPLipase"/>
</dbReference>
<evidence type="ECO:0000313" key="9">
    <source>
        <dbReference type="EnsemblPlants" id="Solyc02g090630.3.1"/>
    </source>
</evidence>
<dbReference type="PANTHER" id="PTHR32176:SF92">
    <property type="entry name" value="XYLOSE ISOMERASE"/>
    <property type="match status" value="1"/>
</dbReference>
<feature type="short sequence motif" description="GXSXG" evidence="6">
    <location>
        <begin position="462"/>
        <end position="466"/>
    </location>
</feature>
<keyword evidence="2 6" id="KW-0378">Hydrolase</keyword>
<reference evidence="9" key="2">
    <citation type="submission" date="2019-01" db="UniProtKB">
        <authorList>
            <consortium name="EnsemblPlants"/>
        </authorList>
    </citation>
    <scope>IDENTIFICATION</scope>
    <source>
        <strain evidence="9">cv. Heinz 1706</strain>
    </source>
</reference>
<dbReference type="OMA" id="YHISIVF"/>
<dbReference type="InterPro" id="IPR002641">
    <property type="entry name" value="PNPLA_dom"/>
</dbReference>
<comment type="domain">
    <text evidence="7">The nitrogen atoms of the two glycine residues in the GGXR motif define the oxyanion hole, and stabilize the oxyanion that forms during the nucleophilic attack by the catalytic serine during substrate cleavage.</text>
</comment>
<feature type="domain" description="PNPLA" evidence="8">
    <location>
        <begin position="420"/>
        <end position="626"/>
    </location>
</feature>
<name>A0A3Q7FY63_SOLLC</name>
<feature type="domain" description="PNPLA" evidence="8">
    <location>
        <begin position="26"/>
        <end position="232"/>
    </location>
</feature>
<evidence type="ECO:0000256" key="4">
    <source>
        <dbReference type="ARBA" id="ARBA00022963"/>
    </source>
</evidence>
<dbReference type="STRING" id="4081.A0A3Q7FY63"/>
<dbReference type="FunFam" id="3.40.1090.10:FF:000005">
    <property type="entry name" value="Patatin"/>
    <property type="match status" value="2"/>
</dbReference>
<feature type="short sequence motif" description="GXGXXG" evidence="6">
    <location>
        <begin position="30"/>
        <end position="35"/>
    </location>
</feature>
<feature type="short sequence motif" description="GXSXG" evidence="6">
    <location>
        <begin position="68"/>
        <end position="72"/>
    </location>
</feature>
<feature type="active site" description="Nucleophile" evidence="6">
    <location>
        <position position="70"/>
    </location>
</feature>
<evidence type="ECO:0000256" key="5">
    <source>
        <dbReference type="ARBA" id="ARBA00023098"/>
    </source>
</evidence>
<comment type="function">
    <text evidence="7">Lipolytic acyl hydrolase (LAH).</text>
</comment>
<dbReference type="GO" id="GO:0006952">
    <property type="term" value="P:defense response"/>
    <property type="evidence" value="ECO:0007669"/>
    <property type="project" value="UniProtKB-KW"/>
</dbReference>
<dbReference type="SUPFAM" id="SSF52151">
    <property type="entry name" value="FabD/lysophospholipase-like"/>
    <property type="match status" value="2"/>
</dbReference>
<dbReference type="Gramene" id="Solyc02g090630.3.1">
    <property type="protein sequence ID" value="Solyc02g090630.3.1"/>
    <property type="gene ID" value="Solyc02g090630.3"/>
</dbReference>
<feature type="active site" description="Nucleophile" evidence="6">
    <location>
        <position position="464"/>
    </location>
</feature>
<dbReference type="GO" id="GO:0047372">
    <property type="term" value="F:monoacylglycerol lipase activity"/>
    <property type="evidence" value="ECO:0000318"/>
    <property type="project" value="GO_Central"/>
</dbReference>
<proteinExistence type="inferred from homology"/>
<comment type="similarity">
    <text evidence="1 7">Belongs to the patatin family.</text>
</comment>
<dbReference type="AlphaFoldDB" id="A0A3Q7FY63"/>
<feature type="short sequence motif" description="GXGXXG" evidence="6">
    <location>
        <begin position="424"/>
        <end position="429"/>
    </location>
</feature>
<dbReference type="Proteomes" id="UP000004994">
    <property type="component" value="Chromosome 2"/>
</dbReference>
<dbReference type="PaxDb" id="4081-Solyc02g090630.2.1"/>